<organism evidence="17 18">
    <name type="scientific">Dermatophagoides farinae</name>
    <name type="common">American house dust mite</name>
    <dbReference type="NCBI Taxonomy" id="6954"/>
    <lineage>
        <taxon>Eukaryota</taxon>
        <taxon>Metazoa</taxon>
        <taxon>Ecdysozoa</taxon>
        <taxon>Arthropoda</taxon>
        <taxon>Chelicerata</taxon>
        <taxon>Arachnida</taxon>
        <taxon>Acari</taxon>
        <taxon>Acariformes</taxon>
        <taxon>Sarcoptiformes</taxon>
        <taxon>Astigmata</taxon>
        <taxon>Psoroptidia</taxon>
        <taxon>Analgoidea</taxon>
        <taxon>Pyroglyphidae</taxon>
        <taxon>Dermatophagoidinae</taxon>
        <taxon>Dermatophagoides</taxon>
    </lineage>
</organism>
<dbReference type="GO" id="GO:0042383">
    <property type="term" value="C:sarcolemma"/>
    <property type="evidence" value="ECO:0007669"/>
    <property type="project" value="UniProtKB-SubCell"/>
</dbReference>
<keyword evidence="13" id="KW-0325">Glycoprotein</keyword>
<evidence type="ECO:0000256" key="1">
    <source>
        <dbReference type="ARBA" id="ARBA00002860"/>
    </source>
</evidence>
<comment type="caution">
    <text evidence="17">The sequence shown here is derived from an EMBL/GenBank/DDBJ whole genome shotgun (WGS) entry which is preliminary data.</text>
</comment>
<protein>
    <recommendedName>
        <fullName evidence="5">Beta-sarcoglycan</fullName>
    </recommendedName>
</protein>
<dbReference type="AlphaFoldDB" id="A0A922I1Y5"/>
<sequence length="297" mass="33327">MTIPSSSLNRLSIDDNQNSSVMMPKVNNKNNCNHHHRKELLVIVIIALLIISIATTITLLAIIYRLRLIPGFEYFTIIDDNVILHKDTYIDRILLSNNNRISGLSSITGNIRFESGQSLLQINNDGIRLKSKNGLEIRSSSNDQLLFPFDLSSLPLNSIKTLSVPNGIRDVKMIRSPLNEDLNIISKGNIRIRGNEGINVEGKQIKVDGKNIFLSSLNASIIMDGHKGIYLDMNSFKSRIVRRHSRPEEESSTSEQMDLQYKLCICGRNGQLFRMAIKDSSSSCADARFPKSDNPCL</sequence>
<keyword evidence="6" id="KW-1003">Cell membrane</keyword>
<name>A0A922I1Y5_DERFA</name>
<comment type="subcellular location">
    <subcellularLocation>
        <location evidence="3">Cell membrane</location>
        <location evidence="3">Sarcolemma</location>
        <topology evidence="3">Single-pass type II membrane protein</topology>
    </subcellularLocation>
    <subcellularLocation>
        <location evidence="2">Cytoplasm</location>
        <location evidence="2">Cytoskeleton</location>
    </subcellularLocation>
</comment>
<dbReference type="PANTHER" id="PTHR21142:SF2">
    <property type="entry name" value="BETA-SARCOGLYCAN"/>
    <property type="match status" value="1"/>
</dbReference>
<evidence type="ECO:0000313" key="18">
    <source>
        <dbReference type="Proteomes" id="UP000790347"/>
    </source>
</evidence>
<keyword evidence="10 16" id="KW-1133">Transmembrane helix</keyword>
<comment type="function">
    <text evidence="1">Component of the sarcoglycan complex, a subcomplex of the dystrophin-glycoprotein complex which forms a link between the F-actin cytoskeleton and the extracellular matrix.</text>
</comment>
<evidence type="ECO:0000256" key="12">
    <source>
        <dbReference type="ARBA" id="ARBA00023157"/>
    </source>
</evidence>
<feature type="transmembrane region" description="Helical" evidence="16">
    <location>
        <begin position="40"/>
        <end position="64"/>
    </location>
</feature>
<evidence type="ECO:0000256" key="8">
    <source>
        <dbReference type="ARBA" id="ARBA00022692"/>
    </source>
</evidence>
<evidence type="ECO:0000256" key="11">
    <source>
        <dbReference type="ARBA" id="ARBA00023136"/>
    </source>
</evidence>
<evidence type="ECO:0000256" key="15">
    <source>
        <dbReference type="ARBA" id="ARBA00026041"/>
    </source>
</evidence>
<evidence type="ECO:0000256" key="13">
    <source>
        <dbReference type="ARBA" id="ARBA00023180"/>
    </source>
</evidence>
<accession>A0A922I1Y5</accession>
<dbReference type="InterPro" id="IPR027659">
    <property type="entry name" value="Sgcb"/>
</dbReference>
<keyword evidence="12" id="KW-1015">Disulfide bond</keyword>
<keyword evidence="9" id="KW-0735">Signal-anchor</keyword>
<keyword evidence="7" id="KW-0963">Cytoplasm</keyword>
<evidence type="ECO:0000256" key="2">
    <source>
        <dbReference type="ARBA" id="ARBA00004245"/>
    </source>
</evidence>
<dbReference type="GO" id="GO:0007517">
    <property type="term" value="P:muscle organ development"/>
    <property type="evidence" value="ECO:0007669"/>
    <property type="project" value="InterPro"/>
</dbReference>
<keyword evidence="14" id="KW-0206">Cytoskeleton</keyword>
<evidence type="ECO:0000313" key="17">
    <source>
        <dbReference type="EMBL" id="KAH9517157.1"/>
    </source>
</evidence>
<keyword evidence="18" id="KW-1185">Reference proteome</keyword>
<dbReference type="Pfam" id="PF04790">
    <property type="entry name" value="Sarcoglycan_1"/>
    <property type="match status" value="1"/>
</dbReference>
<dbReference type="PANTHER" id="PTHR21142">
    <property type="entry name" value="SARCOGLYCANS"/>
    <property type="match status" value="1"/>
</dbReference>
<evidence type="ECO:0000256" key="9">
    <source>
        <dbReference type="ARBA" id="ARBA00022968"/>
    </source>
</evidence>
<evidence type="ECO:0000256" key="4">
    <source>
        <dbReference type="ARBA" id="ARBA00007574"/>
    </source>
</evidence>
<dbReference type="Proteomes" id="UP000790347">
    <property type="component" value="Unassembled WGS sequence"/>
</dbReference>
<evidence type="ECO:0000256" key="5">
    <source>
        <dbReference type="ARBA" id="ARBA00015329"/>
    </source>
</evidence>
<gene>
    <name evidence="17" type="ORF">DERF_007850</name>
</gene>
<evidence type="ECO:0000256" key="7">
    <source>
        <dbReference type="ARBA" id="ARBA00022490"/>
    </source>
</evidence>
<comment type="subunit">
    <text evidence="15">Cross-link to form 2 major subcomplexes: one consisting of SGCB, SGCD and SGCG and the other consisting of SGCB and SGCD. The association between SGCB and SGCG is particularly strong while SGCA is loosely associated with the other sarcoglycans.</text>
</comment>
<evidence type="ECO:0000256" key="6">
    <source>
        <dbReference type="ARBA" id="ARBA00022475"/>
    </source>
</evidence>
<comment type="similarity">
    <text evidence="4">Belongs to the sarcoglycan beta/delta/gamma/zeta family.</text>
</comment>
<reference evidence="17" key="1">
    <citation type="submission" date="2013-05" db="EMBL/GenBank/DDBJ databases">
        <authorList>
            <person name="Yim A.K.Y."/>
            <person name="Chan T.F."/>
            <person name="Ji K.M."/>
            <person name="Liu X.Y."/>
            <person name="Zhou J.W."/>
            <person name="Li R.Q."/>
            <person name="Yang K.Y."/>
            <person name="Li J."/>
            <person name="Li M."/>
            <person name="Law P.T.W."/>
            <person name="Wu Y.L."/>
            <person name="Cai Z.L."/>
            <person name="Qin H."/>
            <person name="Bao Y."/>
            <person name="Leung R.K.K."/>
            <person name="Ng P.K.S."/>
            <person name="Zou J."/>
            <person name="Zhong X.J."/>
            <person name="Ran P.X."/>
            <person name="Zhong N.S."/>
            <person name="Liu Z.G."/>
            <person name="Tsui S.K.W."/>
        </authorList>
    </citation>
    <scope>NUCLEOTIDE SEQUENCE</scope>
    <source>
        <strain evidence="17">Derf</strain>
        <tissue evidence="17">Whole organism</tissue>
    </source>
</reference>
<evidence type="ECO:0000256" key="10">
    <source>
        <dbReference type="ARBA" id="ARBA00022989"/>
    </source>
</evidence>
<dbReference type="EMBL" id="ASGP02000003">
    <property type="protein sequence ID" value="KAH9517157.1"/>
    <property type="molecule type" value="Genomic_DNA"/>
</dbReference>
<evidence type="ECO:0000256" key="14">
    <source>
        <dbReference type="ARBA" id="ARBA00023212"/>
    </source>
</evidence>
<evidence type="ECO:0000256" key="16">
    <source>
        <dbReference type="SAM" id="Phobius"/>
    </source>
</evidence>
<proteinExistence type="inferred from homology"/>
<reference evidence="17" key="2">
    <citation type="journal article" date="2022" name="Res Sq">
        <title>Comparative Genomics Reveals Insights into the Divergent Evolution of Astigmatic Mites and Household Pest Adaptations.</title>
        <authorList>
            <person name="Xiong Q."/>
            <person name="Wan A.T.-Y."/>
            <person name="Liu X.-Y."/>
            <person name="Fung C.S.-H."/>
            <person name="Xiao X."/>
            <person name="Malainual N."/>
            <person name="Hou J."/>
            <person name="Wang L."/>
            <person name="Wang M."/>
            <person name="Yang K."/>
            <person name="Cui Y."/>
            <person name="Leung E."/>
            <person name="Nong W."/>
            <person name="Shin S.-K."/>
            <person name="Au S."/>
            <person name="Jeong K.Y."/>
            <person name="Chew F.T."/>
            <person name="Hui J."/>
            <person name="Leung T.F."/>
            <person name="Tungtrongchitr A."/>
            <person name="Zhong N."/>
            <person name="Liu Z."/>
            <person name="Tsui S."/>
        </authorList>
    </citation>
    <scope>NUCLEOTIDE SEQUENCE</scope>
    <source>
        <strain evidence="17">Derf</strain>
        <tissue evidence="17">Whole organism</tissue>
    </source>
</reference>
<dbReference type="GO" id="GO:0005856">
    <property type="term" value="C:cytoskeleton"/>
    <property type="evidence" value="ECO:0007669"/>
    <property type="project" value="UniProtKB-SubCell"/>
</dbReference>
<dbReference type="InterPro" id="IPR006875">
    <property type="entry name" value="Sarcoglycan"/>
</dbReference>
<keyword evidence="8 16" id="KW-0812">Transmembrane</keyword>
<evidence type="ECO:0000256" key="3">
    <source>
        <dbReference type="ARBA" id="ARBA00004274"/>
    </source>
</evidence>
<keyword evidence="11 16" id="KW-0472">Membrane</keyword>
<dbReference type="GO" id="GO:0016012">
    <property type="term" value="C:sarcoglycan complex"/>
    <property type="evidence" value="ECO:0007669"/>
    <property type="project" value="InterPro"/>
</dbReference>